<reference evidence="3 4" key="1">
    <citation type="submission" date="2024-02" db="EMBL/GenBank/DDBJ databases">
        <authorList>
            <person name="Chen Y."/>
            <person name="Shah S."/>
            <person name="Dougan E. K."/>
            <person name="Thang M."/>
            <person name="Chan C."/>
        </authorList>
    </citation>
    <scope>NUCLEOTIDE SEQUENCE [LARGE SCALE GENOMIC DNA]</scope>
</reference>
<organism evidence="3 4">
    <name type="scientific">Durusdinium trenchii</name>
    <dbReference type="NCBI Taxonomy" id="1381693"/>
    <lineage>
        <taxon>Eukaryota</taxon>
        <taxon>Sar</taxon>
        <taxon>Alveolata</taxon>
        <taxon>Dinophyceae</taxon>
        <taxon>Suessiales</taxon>
        <taxon>Symbiodiniaceae</taxon>
        <taxon>Durusdinium</taxon>
    </lineage>
</organism>
<gene>
    <name evidence="2" type="ORF">CCMP2556_LOCUS9314</name>
    <name evidence="3" type="ORF">CCMP2556_LOCUS9315</name>
</gene>
<dbReference type="Proteomes" id="UP001642484">
    <property type="component" value="Unassembled WGS sequence"/>
</dbReference>
<protein>
    <submittedName>
        <fullName evidence="3">Uncharacterized protein</fullName>
    </submittedName>
</protein>
<dbReference type="EMBL" id="CAXAMN010004321">
    <property type="protein sequence ID" value="CAK9008608.1"/>
    <property type="molecule type" value="Genomic_DNA"/>
</dbReference>
<evidence type="ECO:0000256" key="1">
    <source>
        <dbReference type="SAM" id="MobiDB-lite"/>
    </source>
</evidence>
<feature type="non-terminal residue" evidence="3">
    <location>
        <position position="616"/>
    </location>
</feature>
<evidence type="ECO:0000313" key="2">
    <source>
        <dbReference type="EMBL" id="CAK9008604.1"/>
    </source>
</evidence>
<keyword evidence="4" id="KW-1185">Reference proteome</keyword>
<feature type="region of interest" description="Disordered" evidence="1">
    <location>
        <begin position="17"/>
        <end position="36"/>
    </location>
</feature>
<accession>A0ABP0J2P5</accession>
<feature type="region of interest" description="Disordered" evidence="1">
    <location>
        <begin position="296"/>
        <end position="326"/>
    </location>
</feature>
<proteinExistence type="predicted"/>
<feature type="compositionally biased region" description="Basic and acidic residues" evidence="1">
    <location>
        <begin position="306"/>
        <end position="316"/>
    </location>
</feature>
<comment type="caution">
    <text evidence="3">The sequence shown here is derived from an EMBL/GenBank/DDBJ whole genome shotgun (WGS) entry which is preliminary data.</text>
</comment>
<sequence length="616" mass="68377">MAEPMDEADEAAKFVTIMPDGGGATDPMPGVPDGGTELDALLEEVTPKQPKPKYSKALSSVGGQTQKMVQERAQEQINEMQLSCSASGINQRSAKELQLLRGEVEFSGLGTGGHRAHYVIAPPEMESADELLRWMFVRQDGWRLKPPNLLLSCYGGRDHYVNWANSPTLRNREAWATATGAVEDWQFRQKFTSRLSEISSGVCQAVSECGGWFDLGTGPRGGLNEVLMDGLKVYWSAFGCLAGHKTDNVVFCVRFLQDTEFKDSFLQCAQAVPASGPVDKKEELKERVMYPSVNSQLFPELGSDPKANDQDLRGLDPDEEDAGKSAKSVADLELEVRAQITRRFLCNALTHIIFVQSQQTLDRLRIKLRSLATRASIFANGNEALIQPGVDGKILMEAVTGVPIVCLHNTGGAAEMLGAAVLRRRQPQHAEHSKFMYGYELPENVPDDQFLILNPAKDSVEKVINKLTLVLSTVQGSSDVRADYLSMPPASAMTKLKANLYDWDKVLASYHQRTSSTSYLCCKRLCNPCRRPSAKVLDLENIEDGPWNQAGSDFHPNPFAIDDDYLNDDGTSLVTAEDYIHFRFLPMLQYYSWRSRDLSRKVLVLQVLTYFLTAAM</sequence>
<evidence type="ECO:0000313" key="3">
    <source>
        <dbReference type="EMBL" id="CAK9008608.1"/>
    </source>
</evidence>
<dbReference type="EMBL" id="CAXAMN010004320">
    <property type="protein sequence ID" value="CAK9008604.1"/>
    <property type="molecule type" value="Genomic_DNA"/>
</dbReference>
<name>A0ABP0J2P5_9DINO</name>
<evidence type="ECO:0000313" key="4">
    <source>
        <dbReference type="Proteomes" id="UP001642484"/>
    </source>
</evidence>